<evidence type="ECO:0000313" key="5">
    <source>
        <dbReference type="EMBL" id="CAD8339663.1"/>
    </source>
</evidence>
<feature type="compositionally biased region" description="Basic and acidic residues" evidence="4">
    <location>
        <begin position="111"/>
        <end position="131"/>
    </location>
</feature>
<feature type="compositionally biased region" description="Polar residues" evidence="4">
    <location>
        <begin position="65"/>
        <end position="74"/>
    </location>
</feature>
<dbReference type="Pfam" id="PF08433">
    <property type="entry name" value="KTI12"/>
    <property type="match status" value="1"/>
</dbReference>
<sequence length="250" mass="27026">MHDLEDNLNRKDDSAASGASNKFTQTQANANGGNNVTVKKTKSKPKRSAFQRIKKKKAASKPAENESSMASTDASDGATKTPLASAQDAPPSTPASGLPSASTEPSPVSKSDTKVKDDSLSPTKKEPAKSLEEQLDDILEAFLVNTRALTQGLSTRQHIPSNANALQNMDAITRKLVSAYSLAQSSHTGGKLVLSFNGKAYTLDHRRTVSLPELRRLQKQYLRWVGTHPPEDTTEEGISLSFLTYIETQM</sequence>
<protein>
    <submittedName>
        <fullName evidence="5">Uncharacterized protein</fullName>
    </submittedName>
</protein>
<name>A0A7R9X0Y3_9STRA</name>
<accession>A0A7R9X0Y3</accession>
<dbReference type="AlphaFoldDB" id="A0A7R9X0Y3"/>
<dbReference type="EMBL" id="HBEF01019158">
    <property type="protein sequence ID" value="CAD8339663.1"/>
    <property type="molecule type" value="Transcribed_RNA"/>
</dbReference>
<keyword evidence="1" id="KW-0547">Nucleotide-binding</keyword>
<feature type="compositionally biased region" description="Polar residues" evidence="4">
    <location>
        <begin position="17"/>
        <end position="38"/>
    </location>
</feature>
<dbReference type="InterPro" id="IPR013641">
    <property type="entry name" value="KTI12/PSTK"/>
</dbReference>
<evidence type="ECO:0000256" key="1">
    <source>
        <dbReference type="ARBA" id="ARBA00022741"/>
    </source>
</evidence>
<evidence type="ECO:0000256" key="3">
    <source>
        <dbReference type="ARBA" id="ARBA00025768"/>
    </source>
</evidence>
<feature type="compositionally biased region" description="Polar residues" evidence="4">
    <location>
        <begin position="99"/>
        <end position="110"/>
    </location>
</feature>
<dbReference type="PANTHER" id="PTHR12435">
    <property type="match status" value="1"/>
</dbReference>
<evidence type="ECO:0000256" key="2">
    <source>
        <dbReference type="ARBA" id="ARBA00022840"/>
    </source>
</evidence>
<reference evidence="5" key="1">
    <citation type="submission" date="2021-01" db="EMBL/GenBank/DDBJ databases">
        <authorList>
            <person name="Corre E."/>
            <person name="Pelletier E."/>
            <person name="Niang G."/>
            <person name="Scheremetjew M."/>
            <person name="Finn R."/>
            <person name="Kale V."/>
            <person name="Holt S."/>
            <person name="Cochrane G."/>
            <person name="Meng A."/>
            <person name="Brown T."/>
            <person name="Cohen L."/>
        </authorList>
    </citation>
    <scope>NUCLEOTIDE SEQUENCE</scope>
    <source>
        <strain evidence="5">CCMP3328</strain>
    </source>
</reference>
<feature type="compositionally biased region" description="Basic residues" evidence="4">
    <location>
        <begin position="39"/>
        <end position="59"/>
    </location>
</feature>
<feature type="compositionally biased region" description="Basic and acidic residues" evidence="4">
    <location>
        <begin position="1"/>
        <end position="14"/>
    </location>
</feature>
<proteinExistence type="inferred from homology"/>
<comment type="similarity">
    <text evidence="3">Belongs to the KTI12 family.</text>
</comment>
<gene>
    <name evidence="5" type="ORF">CAUS1442_LOCUS11796</name>
</gene>
<dbReference type="GO" id="GO:0005524">
    <property type="term" value="F:ATP binding"/>
    <property type="evidence" value="ECO:0007669"/>
    <property type="project" value="UniProtKB-KW"/>
</dbReference>
<feature type="region of interest" description="Disordered" evidence="4">
    <location>
        <begin position="1"/>
        <end position="131"/>
    </location>
</feature>
<keyword evidence="2" id="KW-0067">ATP-binding</keyword>
<evidence type="ECO:0000256" key="4">
    <source>
        <dbReference type="SAM" id="MobiDB-lite"/>
    </source>
</evidence>
<organism evidence="5">
    <name type="scientific">Craspedostauros australis</name>
    <dbReference type="NCBI Taxonomy" id="1486917"/>
    <lineage>
        <taxon>Eukaryota</taxon>
        <taxon>Sar</taxon>
        <taxon>Stramenopiles</taxon>
        <taxon>Ochrophyta</taxon>
        <taxon>Bacillariophyta</taxon>
        <taxon>Bacillariophyceae</taxon>
        <taxon>Bacillariophycidae</taxon>
        <taxon>Naviculales</taxon>
        <taxon>Naviculaceae</taxon>
        <taxon>Craspedostauros</taxon>
    </lineage>
</organism>